<dbReference type="InterPro" id="IPR003593">
    <property type="entry name" value="AAA+_ATPase"/>
</dbReference>
<name>A0ABV2FY49_9FIRM</name>
<dbReference type="CDD" id="cd03251">
    <property type="entry name" value="ABCC_MsbA"/>
    <property type="match status" value="1"/>
</dbReference>
<organism evidence="10 11">
    <name type="scientific">Enterocloster citroniae</name>
    <dbReference type="NCBI Taxonomy" id="358743"/>
    <lineage>
        <taxon>Bacteria</taxon>
        <taxon>Bacillati</taxon>
        <taxon>Bacillota</taxon>
        <taxon>Clostridia</taxon>
        <taxon>Lachnospirales</taxon>
        <taxon>Lachnospiraceae</taxon>
        <taxon>Enterocloster</taxon>
    </lineage>
</organism>
<dbReference type="SUPFAM" id="SSF52540">
    <property type="entry name" value="P-loop containing nucleoside triphosphate hydrolases"/>
    <property type="match status" value="1"/>
</dbReference>
<keyword evidence="4 10" id="KW-0067">ATP-binding</keyword>
<dbReference type="PROSITE" id="PS50929">
    <property type="entry name" value="ABC_TM1F"/>
    <property type="match status" value="1"/>
</dbReference>
<dbReference type="SMART" id="SM00382">
    <property type="entry name" value="AAA"/>
    <property type="match status" value="1"/>
</dbReference>
<dbReference type="PANTHER" id="PTHR43394:SF1">
    <property type="entry name" value="ATP-BINDING CASSETTE SUB-FAMILY B MEMBER 10, MITOCHONDRIAL"/>
    <property type="match status" value="1"/>
</dbReference>
<feature type="domain" description="ABC transporter" evidence="8">
    <location>
        <begin position="361"/>
        <end position="596"/>
    </location>
</feature>
<dbReference type="InterPro" id="IPR027417">
    <property type="entry name" value="P-loop_NTPase"/>
</dbReference>
<evidence type="ECO:0000259" key="9">
    <source>
        <dbReference type="PROSITE" id="PS50929"/>
    </source>
</evidence>
<proteinExistence type="predicted"/>
<dbReference type="Gene3D" id="1.20.1560.10">
    <property type="entry name" value="ABC transporter type 1, transmembrane domain"/>
    <property type="match status" value="1"/>
</dbReference>
<evidence type="ECO:0000256" key="7">
    <source>
        <dbReference type="SAM" id="Phobius"/>
    </source>
</evidence>
<dbReference type="GO" id="GO:0005524">
    <property type="term" value="F:ATP binding"/>
    <property type="evidence" value="ECO:0007669"/>
    <property type="project" value="UniProtKB-KW"/>
</dbReference>
<keyword evidence="2 7" id="KW-0812">Transmembrane</keyword>
<dbReference type="Pfam" id="PF00005">
    <property type="entry name" value="ABC_tran"/>
    <property type="match status" value="1"/>
</dbReference>
<feature type="transmembrane region" description="Helical" evidence="7">
    <location>
        <begin position="278"/>
        <end position="296"/>
    </location>
</feature>
<keyword evidence="6 7" id="KW-0472">Membrane</keyword>
<dbReference type="Proteomes" id="UP001549200">
    <property type="component" value="Unassembled WGS sequence"/>
</dbReference>
<keyword evidence="5 7" id="KW-1133">Transmembrane helix</keyword>
<dbReference type="PROSITE" id="PS50893">
    <property type="entry name" value="ABC_TRANSPORTER_2"/>
    <property type="match status" value="1"/>
</dbReference>
<dbReference type="InterPro" id="IPR039421">
    <property type="entry name" value="Type_1_exporter"/>
</dbReference>
<comment type="subcellular location">
    <subcellularLocation>
        <location evidence="1">Cell membrane</location>
        <topology evidence="1">Multi-pass membrane protein</topology>
    </subcellularLocation>
</comment>
<evidence type="ECO:0000256" key="4">
    <source>
        <dbReference type="ARBA" id="ARBA00022840"/>
    </source>
</evidence>
<dbReference type="SUPFAM" id="SSF90123">
    <property type="entry name" value="ABC transporter transmembrane region"/>
    <property type="match status" value="1"/>
</dbReference>
<evidence type="ECO:0000259" key="8">
    <source>
        <dbReference type="PROSITE" id="PS50893"/>
    </source>
</evidence>
<comment type="caution">
    <text evidence="10">The sequence shown here is derived from an EMBL/GenBank/DDBJ whole genome shotgun (WGS) entry which is preliminary data.</text>
</comment>
<feature type="transmembrane region" description="Helical" evidence="7">
    <location>
        <begin position="186"/>
        <end position="204"/>
    </location>
</feature>
<evidence type="ECO:0000256" key="5">
    <source>
        <dbReference type="ARBA" id="ARBA00022989"/>
    </source>
</evidence>
<evidence type="ECO:0000256" key="1">
    <source>
        <dbReference type="ARBA" id="ARBA00004651"/>
    </source>
</evidence>
<evidence type="ECO:0000313" key="11">
    <source>
        <dbReference type="Proteomes" id="UP001549200"/>
    </source>
</evidence>
<accession>A0ABV2FY49</accession>
<dbReference type="PROSITE" id="PS00211">
    <property type="entry name" value="ABC_TRANSPORTER_1"/>
    <property type="match status" value="1"/>
</dbReference>
<dbReference type="InterPro" id="IPR036640">
    <property type="entry name" value="ABC1_TM_sf"/>
</dbReference>
<evidence type="ECO:0000313" key="10">
    <source>
        <dbReference type="EMBL" id="MET3570959.1"/>
    </source>
</evidence>
<feature type="domain" description="ABC transmembrane type-1" evidence="9">
    <location>
        <begin position="45"/>
        <end position="327"/>
    </location>
</feature>
<dbReference type="CDD" id="cd18549">
    <property type="entry name" value="ABC_6TM_YwjA_like"/>
    <property type="match status" value="1"/>
</dbReference>
<feature type="transmembrane region" description="Helical" evidence="7">
    <location>
        <begin position="40"/>
        <end position="61"/>
    </location>
</feature>
<keyword evidence="3" id="KW-0547">Nucleotide-binding</keyword>
<dbReference type="PANTHER" id="PTHR43394">
    <property type="entry name" value="ATP-DEPENDENT PERMEASE MDL1, MITOCHONDRIAL"/>
    <property type="match status" value="1"/>
</dbReference>
<dbReference type="InterPro" id="IPR017871">
    <property type="entry name" value="ABC_transporter-like_CS"/>
</dbReference>
<keyword evidence="11" id="KW-1185">Reference proteome</keyword>
<dbReference type="Gene3D" id="3.40.50.300">
    <property type="entry name" value="P-loop containing nucleotide triphosphate hydrolases"/>
    <property type="match status" value="1"/>
</dbReference>
<dbReference type="Pfam" id="PF00664">
    <property type="entry name" value="ABC_membrane"/>
    <property type="match status" value="1"/>
</dbReference>
<sequence length="605" mass="67625">MLNGTGGTKQESVDVSEKRGMRTRRLLNRFLPYYGKYKGILLFDLFCAALTTLGELVFPLMLRYITNQGMQDLAAITVGVVVRIGGLYLVLRIIDSFAAYYMAYTGHVMGVYIETDMRQDAFEHLQRLSDSYYSSTKVGQIMSRITSDLFDVTEFAHHCPEEFFIAALKTVVSFIILSGIDLELTLLIFVLIPVMVVSCIWFNMKVKEAFRRQRNQIGELNAQIEDALLGNRVVRAFANEPVEIAKFGKGNQAFMDIKKYTYRYMAAFQITTRSFDGLMYVVVIVAGGIFMIQGKIEAGDLVAYTLYVTTLLTTIRRIIEFAEQFQRGMTGIERFQEIMDVVPDIRDCRNAKMLEHVKGKIVFNHVSFSYPGDHAPVLQDIDLTVEPGERIALVGPSGGGKTTLCNLLPRFYDAASGSITIDGQDIRGVTLRSLRSNIGVVQQDVYLFSGSVYENISYGCPGASREKVIEAARMAGAHEFISELQDGYDTYVGERGVKLSGGQKQRISIARVFLKNPAILILDEATSALDNESEFLVSQSLEKLAKGRTTFTIAHRLTTIQGADRILVLSGSRIVEEGNHEALLQKKGMYYQLYNTANRLNQGIA</sequence>
<evidence type="ECO:0000256" key="3">
    <source>
        <dbReference type="ARBA" id="ARBA00022741"/>
    </source>
</evidence>
<dbReference type="InterPro" id="IPR011527">
    <property type="entry name" value="ABC1_TM_dom"/>
</dbReference>
<protein>
    <submittedName>
        <fullName evidence="10">ATP-binding cassette subfamily B protein</fullName>
    </submittedName>
</protein>
<gene>
    <name evidence="10" type="ORF">ABID13_002601</name>
</gene>
<dbReference type="EMBL" id="JBEPLZ010000008">
    <property type="protein sequence ID" value="MET3570959.1"/>
    <property type="molecule type" value="Genomic_DNA"/>
</dbReference>
<evidence type="ECO:0000256" key="2">
    <source>
        <dbReference type="ARBA" id="ARBA00022692"/>
    </source>
</evidence>
<feature type="transmembrane region" description="Helical" evidence="7">
    <location>
        <begin position="73"/>
        <end position="91"/>
    </location>
</feature>
<dbReference type="InterPro" id="IPR003439">
    <property type="entry name" value="ABC_transporter-like_ATP-bd"/>
</dbReference>
<evidence type="ECO:0000256" key="6">
    <source>
        <dbReference type="ARBA" id="ARBA00023136"/>
    </source>
</evidence>
<reference evidence="10 11" key="1">
    <citation type="submission" date="2024-06" db="EMBL/GenBank/DDBJ databases">
        <title>Genomic Encyclopedia of Type Strains, Phase IV (KMG-IV): sequencing the most valuable type-strain genomes for metagenomic binning, comparative biology and taxonomic classification.</title>
        <authorList>
            <person name="Goeker M."/>
        </authorList>
    </citation>
    <scope>NUCLEOTIDE SEQUENCE [LARGE SCALE GENOMIC DNA]</scope>
    <source>
        <strain evidence="10 11">DSM 19261</strain>
    </source>
</reference>